<dbReference type="Pfam" id="PF02351">
    <property type="entry name" value="GDNF"/>
    <property type="match status" value="1"/>
</dbReference>
<name>A0A8C7CQ86_ONCKI</name>
<dbReference type="PRINTS" id="PR01316">
    <property type="entry name" value="GDNFRECEPTOR"/>
</dbReference>
<feature type="signal peptide" evidence="8">
    <location>
        <begin position="1"/>
        <end position="25"/>
    </location>
</feature>
<evidence type="ECO:0000259" key="9">
    <source>
        <dbReference type="SMART" id="SM00907"/>
    </source>
</evidence>
<evidence type="ECO:0000256" key="2">
    <source>
        <dbReference type="ARBA" id="ARBA00005961"/>
    </source>
</evidence>
<feature type="chain" id="PRO_5034392060" description="GDNF/GAS1 domain-containing protein" evidence="8">
    <location>
        <begin position="26"/>
        <end position="190"/>
    </location>
</feature>
<keyword evidence="11" id="KW-1185">Reference proteome</keyword>
<evidence type="ECO:0000256" key="3">
    <source>
        <dbReference type="ARBA" id="ARBA00022475"/>
    </source>
</evidence>
<reference evidence="10" key="1">
    <citation type="submission" date="2025-08" db="UniProtKB">
        <authorList>
            <consortium name="Ensembl"/>
        </authorList>
    </citation>
    <scope>IDENTIFICATION</scope>
</reference>
<dbReference type="Proteomes" id="UP000694557">
    <property type="component" value="Unassembled WGS sequence"/>
</dbReference>
<comment type="similarity">
    <text evidence="2">Belongs to the GDNFR family.</text>
</comment>
<feature type="domain" description="GDNF/GAS1" evidence="9">
    <location>
        <begin position="31"/>
        <end position="111"/>
    </location>
</feature>
<dbReference type="GO" id="GO:0007169">
    <property type="term" value="P:cell surface receptor protein tyrosine kinase signaling pathway"/>
    <property type="evidence" value="ECO:0007669"/>
    <property type="project" value="UniProtKB-ARBA"/>
</dbReference>
<proteinExistence type="inferred from homology"/>
<keyword evidence="7" id="KW-0325">Glycoprotein</keyword>
<evidence type="ECO:0000256" key="6">
    <source>
        <dbReference type="ARBA" id="ARBA00023170"/>
    </source>
</evidence>
<evidence type="ECO:0000256" key="4">
    <source>
        <dbReference type="ARBA" id="ARBA00022729"/>
    </source>
</evidence>
<dbReference type="PANTHER" id="PTHR10269:SF2">
    <property type="entry name" value="GDNF FAMILY RECEPTOR ALPHA-4"/>
    <property type="match status" value="1"/>
</dbReference>
<dbReference type="InterPro" id="IPR037193">
    <property type="entry name" value="GDNF_alpha"/>
</dbReference>
<dbReference type="GO" id="GO:0009897">
    <property type="term" value="C:external side of plasma membrane"/>
    <property type="evidence" value="ECO:0007669"/>
    <property type="project" value="TreeGrafter"/>
</dbReference>
<comment type="subcellular location">
    <subcellularLocation>
        <location evidence="1">Cell membrane</location>
    </subcellularLocation>
</comment>
<dbReference type="Ensembl" id="ENSOKIT00005006702.1">
    <property type="protein sequence ID" value="ENSOKIP00005006281.1"/>
    <property type="gene ID" value="ENSOKIG00005002888.1"/>
</dbReference>
<protein>
    <recommendedName>
        <fullName evidence="9">GDNF/GAS1 domain-containing protein</fullName>
    </recommendedName>
</protein>
<feature type="domain" description="GDNF/GAS1" evidence="9">
    <location>
        <begin position="121"/>
        <end position="177"/>
    </location>
</feature>
<dbReference type="InterPro" id="IPR016017">
    <property type="entry name" value="GDNF/GAS1"/>
</dbReference>
<sequence>MKLFYIIRCHKVLFLVLFPVDEVGITTLNRCLDAAKACNVDETCQKLRTEYVSACIQPSARSGPCNRARCNKALRKFFDRVPPDYTHQLLFCPCTDMACAERRRQTIIPACSYEDQDKPNCLAALRICRNDYVCSTITPNYLDNSTSNVGPWCSCSASGNHREQCDDFLEYFHDNICLSDQGSPTGLSNR</sequence>
<evidence type="ECO:0000313" key="10">
    <source>
        <dbReference type="Ensembl" id="ENSOKIP00005006281.1"/>
    </source>
</evidence>
<evidence type="ECO:0000313" key="11">
    <source>
        <dbReference type="Proteomes" id="UP000694557"/>
    </source>
</evidence>
<evidence type="ECO:0000256" key="8">
    <source>
        <dbReference type="SAM" id="SignalP"/>
    </source>
</evidence>
<dbReference type="GO" id="GO:0007399">
    <property type="term" value="P:nervous system development"/>
    <property type="evidence" value="ECO:0007669"/>
    <property type="project" value="TreeGrafter"/>
</dbReference>
<dbReference type="SMART" id="SM00907">
    <property type="entry name" value="GDNF"/>
    <property type="match status" value="2"/>
</dbReference>
<dbReference type="Gene3D" id="1.10.220.110">
    <property type="entry name" value="GDNF binding domain"/>
    <property type="match status" value="1"/>
</dbReference>
<dbReference type="InterPro" id="IPR003438">
    <property type="entry name" value="GDNF_rcpt"/>
</dbReference>
<dbReference type="GO" id="GO:0043235">
    <property type="term" value="C:receptor complex"/>
    <property type="evidence" value="ECO:0007669"/>
    <property type="project" value="TreeGrafter"/>
</dbReference>
<keyword evidence="3" id="KW-1003">Cell membrane</keyword>
<evidence type="ECO:0000256" key="7">
    <source>
        <dbReference type="ARBA" id="ARBA00023180"/>
    </source>
</evidence>
<reference evidence="10" key="2">
    <citation type="submission" date="2025-09" db="UniProtKB">
        <authorList>
            <consortium name="Ensembl"/>
        </authorList>
    </citation>
    <scope>IDENTIFICATION</scope>
</reference>
<evidence type="ECO:0000256" key="5">
    <source>
        <dbReference type="ARBA" id="ARBA00023136"/>
    </source>
</evidence>
<keyword evidence="4 8" id="KW-0732">Signal</keyword>
<keyword evidence="5" id="KW-0472">Membrane</keyword>
<dbReference type="PANTHER" id="PTHR10269">
    <property type="entry name" value="GDNF RECEPTOR ALPHA"/>
    <property type="match status" value="1"/>
</dbReference>
<evidence type="ECO:0000256" key="1">
    <source>
        <dbReference type="ARBA" id="ARBA00004236"/>
    </source>
</evidence>
<accession>A0A8C7CQ86</accession>
<dbReference type="GO" id="GO:0038023">
    <property type="term" value="F:signaling receptor activity"/>
    <property type="evidence" value="ECO:0007669"/>
    <property type="project" value="InterPro"/>
</dbReference>
<dbReference type="GeneTree" id="ENSGT00940000160491"/>
<keyword evidence="6" id="KW-0675">Receptor</keyword>
<dbReference type="SUPFAM" id="SSF110035">
    <property type="entry name" value="GDNF receptor-like"/>
    <property type="match status" value="1"/>
</dbReference>
<dbReference type="AlphaFoldDB" id="A0A8C7CQ86"/>
<organism evidence="10 11">
    <name type="scientific">Oncorhynchus kisutch</name>
    <name type="common">Coho salmon</name>
    <name type="synonym">Salmo kisutch</name>
    <dbReference type="NCBI Taxonomy" id="8019"/>
    <lineage>
        <taxon>Eukaryota</taxon>
        <taxon>Metazoa</taxon>
        <taxon>Chordata</taxon>
        <taxon>Craniata</taxon>
        <taxon>Vertebrata</taxon>
        <taxon>Euteleostomi</taxon>
        <taxon>Actinopterygii</taxon>
        <taxon>Neopterygii</taxon>
        <taxon>Teleostei</taxon>
        <taxon>Protacanthopterygii</taxon>
        <taxon>Salmoniformes</taxon>
        <taxon>Salmonidae</taxon>
        <taxon>Salmoninae</taxon>
        <taxon>Oncorhynchus</taxon>
    </lineage>
</organism>